<reference evidence="2" key="1">
    <citation type="journal article" date="2012" name="Science">
        <title>The Paleozoic origin of enzymatic lignin decomposition reconstructed from 31 fungal genomes.</title>
        <authorList>
            <person name="Floudas D."/>
            <person name="Binder M."/>
            <person name="Riley R."/>
            <person name="Barry K."/>
            <person name="Blanchette R.A."/>
            <person name="Henrissat B."/>
            <person name="Martinez A.T."/>
            <person name="Otillar R."/>
            <person name="Spatafora J.W."/>
            <person name="Yadav J.S."/>
            <person name="Aerts A."/>
            <person name="Benoit I."/>
            <person name="Boyd A."/>
            <person name="Carlson A."/>
            <person name="Copeland A."/>
            <person name="Coutinho P.M."/>
            <person name="de Vries R.P."/>
            <person name="Ferreira P."/>
            <person name="Findley K."/>
            <person name="Foster B."/>
            <person name="Gaskell J."/>
            <person name="Glotzer D."/>
            <person name="Gorecki P."/>
            <person name="Heitman J."/>
            <person name="Hesse C."/>
            <person name="Hori C."/>
            <person name="Igarashi K."/>
            <person name="Jurgens J.A."/>
            <person name="Kallen N."/>
            <person name="Kersten P."/>
            <person name="Kohler A."/>
            <person name="Kuees U."/>
            <person name="Kumar T.K.A."/>
            <person name="Kuo A."/>
            <person name="LaButti K."/>
            <person name="Larrondo L.F."/>
            <person name="Lindquist E."/>
            <person name="Ling A."/>
            <person name="Lombard V."/>
            <person name="Lucas S."/>
            <person name="Lundell T."/>
            <person name="Martin R."/>
            <person name="McLaughlin D.J."/>
            <person name="Morgenstern I."/>
            <person name="Morin E."/>
            <person name="Murat C."/>
            <person name="Nagy L.G."/>
            <person name="Nolan M."/>
            <person name="Ohm R.A."/>
            <person name="Patyshakuliyeva A."/>
            <person name="Rokas A."/>
            <person name="Ruiz-Duenas F.J."/>
            <person name="Sabat G."/>
            <person name="Salamov A."/>
            <person name="Samejima M."/>
            <person name="Schmutz J."/>
            <person name="Slot J.C."/>
            <person name="St John F."/>
            <person name="Stenlid J."/>
            <person name="Sun H."/>
            <person name="Sun S."/>
            <person name="Syed K."/>
            <person name="Tsang A."/>
            <person name="Wiebenga A."/>
            <person name="Young D."/>
            <person name="Pisabarro A."/>
            <person name="Eastwood D.C."/>
            <person name="Martin F."/>
            <person name="Cullen D."/>
            <person name="Grigoriev I.V."/>
            <person name="Hibbett D.S."/>
        </authorList>
    </citation>
    <scope>NUCLEOTIDE SEQUENCE [LARGE SCALE GENOMIC DNA]</scope>
    <source>
        <strain evidence="2">TFB10046</strain>
    </source>
</reference>
<organism evidence="1 2">
    <name type="scientific">Auricularia subglabra (strain TFB-10046 / SS5)</name>
    <name type="common">White-rot fungus</name>
    <name type="synonym">Auricularia delicata (strain TFB10046)</name>
    <dbReference type="NCBI Taxonomy" id="717982"/>
    <lineage>
        <taxon>Eukaryota</taxon>
        <taxon>Fungi</taxon>
        <taxon>Dikarya</taxon>
        <taxon>Basidiomycota</taxon>
        <taxon>Agaricomycotina</taxon>
        <taxon>Agaricomycetes</taxon>
        <taxon>Auriculariales</taxon>
        <taxon>Auriculariaceae</taxon>
        <taxon>Auricularia</taxon>
    </lineage>
</organism>
<accession>J0WSI8</accession>
<dbReference type="Gene3D" id="3.40.50.10810">
    <property type="entry name" value="Tandem AAA-ATPase domain"/>
    <property type="match status" value="1"/>
</dbReference>
<name>J0WSI8_AURST</name>
<dbReference type="EMBL" id="JH687903">
    <property type="protein sequence ID" value="EJD35135.1"/>
    <property type="molecule type" value="Genomic_DNA"/>
</dbReference>
<dbReference type="KEGG" id="adl:AURDEDRAFT_130804"/>
<proteinExistence type="predicted"/>
<evidence type="ECO:0008006" key="3">
    <source>
        <dbReference type="Google" id="ProtNLM"/>
    </source>
</evidence>
<dbReference type="SUPFAM" id="SSF52540">
    <property type="entry name" value="P-loop containing nucleoside triphosphate hydrolases"/>
    <property type="match status" value="1"/>
</dbReference>
<gene>
    <name evidence="1" type="ORF">AURDEDRAFT_130804</name>
</gene>
<protein>
    <recommendedName>
        <fullName evidence="3">SNF2 N-terminal domain-containing protein</fullName>
    </recommendedName>
</protein>
<keyword evidence="2" id="KW-1185">Reference proteome</keyword>
<dbReference type="OrthoDB" id="3270319at2759"/>
<sequence length="106" mass="12097">MADQPSELRGFKLRHHQLAGVMAKAVMYFDGESGLNLDDVGVGKTIQTLAFLSYIAWMHDYKLQHGVFPGRYWRSLEIPSFWSTIVSTIKSTIKSTINFPRHLGPW</sequence>
<evidence type="ECO:0000313" key="2">
    <source>
        <dbReference type="Proteomes" id="UP000006514"/>
    </source>
</evidence>
<evidence type="ECO:0000313" key="1">
    <source>
        <dbReference type="EMBL" id="EJD35135.1"/>
    </source>
</evidence>
<dbReference type="Proteomes" id="UP000006514">
    <property type="component" value="Unassembled WGS sequence"/>
</dbReference>
<dbReference type="InterPro" id="IPR038718">
    <property type="entry name" value="SNF2-like_sf"/>
</dbReference>
<dbReference type="InterPro" id="IPR027417">
    <property type="entry name" value="P-loop_NTPase"/>
</dbReference>
<dbReference type="InParanoid" id="J0WSI8"/>
<dbReference type="AlphaFoldDB" id="J0WSI8"/>